<evidence type="ECO:0000313" key="3">
    <source>
        <dbReference type="Proteomes" id="UP000195221"/>
    </source>
</evidence>
<proteinExistence type="predicted"/>
<comment type="caution">
    <text evidence="2">The sequence shown here is derived from an EMBL/GenBank/DDBJ whole genome shotgun (WGS) entry which is preliminary data.</text>
</comment>
<feature type="signal peptide" evidence="1">
    <location>
        <begin position="1"/>
        <end position="19"/>
    </location>
</feature>
<accession>A0A242MSB9</accession>
<evidence type="ECO:0000313" key="2">
    <source>
        <dbReference type="EMBL" id="OTP74174.1"/>
    </source>
</evidence>
<feature type="chain" id="PRO_5012376595" evidence="1">
    <location>
        <begin position="20"/>
        <end position="253"/>
    </location>
</feature>
<reference evidence="2 3" key="1">
    <citation type="submission" date="2017-03" db="EMBL/GenBank/DDBJ databases">
        <title>Genome analysis of strain PAMC 26577.</title>
        <authorList>
            <person name="Oh H.-M."/>
            <person name="Yang J.-A."/>
        </authorList>
    </citation>
    <scope>NUCLEOTIDE SEQUENCE [LARGE SCALE GENOMIC DNA]</scope>
    <source>
        <strain evidence="2 3">PAMC 26577</strain>
    </source>
</reference>
<dbReference type="AlphaFoldDB" id="A0A242MSB9"/>
<gene>
    <name evidence="2" type="ORF">PAMC26577_16275</name>
</gene>
<organism evidence="2 3">
    <name type="scientific">Caballeronia sordidicola</name>
    <name type="common">Burkholderia sordidicola</name>
    <dbReference type="NCBI Taxonomy" id="196367"/>
    <lineage>
        <taxon>Bacteria</taxon>
        <taxon>Pseudomonadati</taxon>
        <taxon>Pseudomonadota</taxon>
        <taxon>Betaproteobacteria</taxon>
        <taxon>Burkholderiales</taxon>
        <taxon>Burkholderiaceae</taxon>
        <taxon>Caballeronia</taxon>
    </lineage>
</organism>
<protein>
    <submittedName>
        <fullName evidence="2">Hemagglutinin protein</fullName>
    </submittedName>
</protein>
<dbReference type="RefSeq" id="WP_075360141.1">
    <property type="nucleotide sequence ID" value="NZ_MSRG01000088.1"/>
</dbReference>
<evidence type="ECO:0000256" key="1">
    <source>
        <dbReference type="SAM" id="SignalP"/>
    </source>
</evidence>
<keyword evidence="1" id="KW-0732">Signal</keyword>
<dbReference type="Proteomes" id="UP000195221">
    <property type="component" value="Unassembled WGS sequence"/>
</dbReference>
<dbReference type="EMBL" id="NBTZ01000067">
    <property type="protein sequence ID" value="OTP74174.1"/>
    <property type="molecule type" value="Genomic_DNA"/>
</dbReference>
<sequence length="253" mass="25151">MKMNSLCCAMAALTLSACGGGGGSDNSAPVNFVQPDTSGGVAQGFYSGTDNAGDVVTGIVLDTGVYYFLYVNQTSNTLGLVQGTASRANGPLNSTDARNYVIGLNSVTPDNIAFSLVAQSSLNGTITPVASGSTTVTFTTQYSTVYDQTPNLAAIAGTYTGVAGSIKGGESVSVTITPAGAVSGLGTSGCVFTGTVAPHGSKNVYDATVTFGGAPCLSPNKTLTGVLAVNDNTILAAAPLADRSDAFVLAGSR</sequence>
<dbReference type="PROSITE" id="PS51257">
    <property type="entry name" value="PROKAR_LIPOPROTEIN"/>
    <property type="match status" value="1"/>
</dbReference>
<name>A0A242MSB9_CABSO</name>